<dbReference type="OMA" id="DQKYPMA"/>
<evidence type="ECO:0000256" key="3">
    <source>
        <dbReference type="ARBA" id="ARBA00022723"/>
    </source>
</evidence>
<dbReference type="InParanoid" id="C5YN30"/>
<evidence type="ECO:0000256" key="2">
    <source>
        <dbReference type="ARBA" id="ARBA00001946"/>
    </source>
</evidence>
<evidence type="ECO:0000256" key="1">
    <source>
        <dbReference type="ARBA" id="ARBA00001936"/>
    </source>
</evidence>
<dbReference type="eggNOG" id="ENOG502QUCN">
    <property type="taxonomic scope" value="Eukaryota"/>
</dbReference>
<dbReference type="InterPro" id="IPR005630">
    <property type="entry name" value="Terpene_synthase_metal-bd"/>
</dbReference>
<dbReference type="Gene3D" id="1.50.10.130">
    <property type="entry name" value="Terpene synthase, N-terminal domain"/>
    <property type="match status" value="1"/>
</dbReference>
<gene>
    <name evidence="6" type="ORF">SORBI_3007G035800</name>
</gene>
<evidence type="ECO:0000259" key="4">
    <source>
        <dbReference type="Pfam" id="PF01397"/>
    </source>
</evidence>
<reference evidence="6 7" key="1">
    <citation type="journal article" date="2009" name="Nature">
        <title>The Sorghum bicolor genome and the diversification of grasses.</title>
        <authorList>
            <person name="Paterson A.H."/>
            <person name="Bowers J.E."/>
            <person name="Bruggmann R."/>
            <person name="Dubchak I."/>
            <person name="Grimwood J."/>
            <person name="Gundlach H."/>
            <person name="Haberer G."/>
            <person name="Hellsten U."/>
            <person name="Mitros T."/>
            <person name="Poliakov A."/>
            <person name="Schmutz J."/>
            <person name="Spannagl M."/>
            <person name="Tang H."/>
            <person name="Wang X."/>
            <person name="Wicker T."/>
            <person name="Bharti A.K."/>
            <person name="Chapman J."/>
            <person name="Feltus F.A."/>
            <person name="Gowik U."/>
            <person name="Grigoriev I.V."/>
            <person name="Lyons E."/>
            <person name="Maher C.A."/>
            <person name="Martis M."/>
            <person name="Narechania A."/>
            <person name="Otillar R.P."/>
            <person name="Penning B.W."/>
            <person name="Salamov A.A."/>
            <person name="Wang Y."/>
            <person name="Zhang L."/>
            <person name="Carpita N.C."/>
            <person name="Freeling M."/>
            <person name="Gingle A.R."/>
            <person name="Hash C.T."/>
            <person name="Keller B."/>
            <person name="Klein P."/>
            <person name="Kresovich S."/>
            <person name="McCann M.C."/>
            <person name="Ming R."/>
            <person name="Peterson D.G."/>
            <person name="Mehboob-ur-Rahman"/>
            <person name="Ware D."/>
            <person name="Westhoff P."/>
            <person name="Mayer K.F."/>
            <person name="Messing J."/>
            <person name="Rokhsar D.S."/>
        </authorList>
    </citation>
    <scope>NUCLEOTIDE SEQUENCE [LARGE SCALE GENOMIC DNA]</scope>
    <source>
        <strain evidence="7">cv. BTx623</strain>
    </source>
</reference>
<dbReference type="Proteomes" id="UP000000768">
    <property type="component" value="Chromosome 7"/>
</dbReference>
<dbReference type="InterPro" id="IPR008949">
    <property type="entry name" value="Isoprenoid_synthase_dom_sf"/>
</dbReference>
<dbReference type="GO" id="GO:0010333">
    <property type="term" value="F:terpene synthase activity"/>
    <property type="evidence" value="ECO:0000318"/>
    <property type="project" value="GO_Central"/>
</dbReference>
<dbReference type="GO" id="GO:0016102">
    <property type="term" value="P:diterpenoid biosynthetic process"/>
    <property type="evidence" value="ECO:0007669"/>
    <property type="project" value="InterPro"/>
</dbReference>
<accession>C5YN30</accession>
<evidence type="ECO:0000259" key="5">
    <source>
        <dbReference type="Pfam" id="PF03936"/>
    </source>
</evidence>
<feature type="domain" description="Terpene synthase metal-binding" evidence="5">
    <location>
        <begin position="326"/>
        <end position="566"/>
    </location>
</feature>
<keyword evidence="3" id="KW-0479">Metal-binding</keyword>
<dbReference type="Gene3D" id="1.10.600.10">
    <property type="entry name" value="Farnesyl Diphosphate Synthase"/>
    <property type="match status" value="1"/>
</dbReference>
<evidence type="ECO:0000313" key="6">
    <source>
        <dbReference type="EMBL" id="EES14523.2"/>
    </source>
</evidence>
<dbReference type="SUPFAM" id="SSF48239">
    <property type="entry name" value="Terpenoid cyclases/Protein prenyltransferases"/>
    <property type="match status" value="1"/>
</dbReference>
<dbReference type="SFLD" id="SFLDG01019">
    <property type="entry name" value="Terpene_Cyclase_Like_1_C_Termi"/>
    <property type="match status" value="1"/>
</dbReference>
<proteinExistence type="predicted"/>
<dbReference type="OrthoDB" id="1877784at2759"/>
<dbReference type="FunFam" id="1.50.10.130:FF:000001">
    <property type="entry name" value="Isoprene synthase, chloroplastic"/>
    <property type="match status" value="1"/>
</dbReference>
<name>C5YN30_SORBI</name>
<dbReference type="InterPro" id="IPR036965">
    <property type="entry name" value="Terpene_synth_N_sf"/>
</dbReference>
<dbReference type="GO" id="GO:0000287">
    <property type="term" value="F:magnesium ion binding"/>
    <property type="evidence" value="ECO:0007669"/>
    <property type="project" value="InterPro"/>
</dbReference>
<organism evidence="6 7">
    <name type="scientific">Sorghum bicolor</name>
    <name type="common">Sorghum</name>
    <name type="synonym">Sorghum vulgare</name>
    <dbReference type="NCBI Taxonomy" id="4558"/>
    <lineage>
        <taxon>Eukaryota</taxon>
        <taxon>Viridiplantae</taxon>
        <taxon>Streptophyta</taxon>
        <taxon>Embryophyta</taxon>
        <taxon>Tracheophyta</taxon>
        <taxon>Spermatophyta</taxon>
        <taxon>Magnoliopsida</taxon>
        <taxon>Liliopsida</taxon>
        <taxon>Poales</taxon>
        <taxon>Poaceae</taxon>
        <taxon>PACMAD clade</taxon>
        <taxon>Panicoideae</taxon>
        <taxon>Andropogonodae</taxon>
        <taxon>Andropogoneae</taxon>
        <taxon>Sorghinae</taxon>
        <taxon>Sorghum</taxon>
    </lineage>
</organism>
<dbReference type="PANTHER" id="PTHR31225">
    <property type="entry name" value="OS04G0344100 PROTEIN-RELATED"/>
    <property type="match status" value="1"/>
</dbReference>
<dbReference type="FunCoup" id="C5YN30">
    <property type="interactions" value="1055"/>
</dbReference>
<dbReference type="InterPro" id="IPR050148">
    <property type="entry name" value="Terpene_synthase-like"/>
</dbReference>
<dbReference type="PROSITE" id="PS51257">
    <property type="entry name" value="PROKAR_LIPOPROTEIN"/>
    <property type="match status" value="1"/>
</dbReference>
<comment type="cofactor">
    <cofactor evidence="1">
        <name>Mn(2+)</name>
        <dbReference type="ChEBI" id="CHEBI:29035"/>
    </cofactor>
</comment>
<reference evidence="7" key="2">
    <citation type="journal article" date="2018" name="Plant J.">
        <title>The Sorghum bicolor reference genome: improved assembly, gene annotations, a transcriptome atlas, and signatures of genome organization.</title>
        <authorList>
            <person name="McCormick R.F."/>
            <person name="Truong S.K."/>
            <person name="Sreedasyam A."/>
            <person name="Jenkins J."/>
            <person name="Shu S."/>
            <person name="Sims D."/>
            <person name="Kennedy M."/>
            <person name="Amirebrahimi M."/>
            <person name="Weers B.D."/>
            <person name="McKinley B."/>
            <person name="Mattison A."/>
            <person name="Morishige D.T."/>
            <person name="Grimwood J."/>
            <person name="Schmutz J."/>
            <person name="Mullet J.E."/>
        </authorList>
    </citation>
    <scope>NUCLEOTIDE SEQUENCE [LARGE SCALE GENOMIC DNA]</scope>
    <source>
        <strain evidence="7">cv. BTx623</strain>
    </source>
</reference>
<dbReference type="AlphaFoldDB" id="C5YN30"/>
<evidence type="ECO:0000313" key="7">
    <source>
        <dbReference type="Proteomes" id="UP000000768"/>
    </source>
</evidence>
<keyword evidence="7" id="KW-1185">Reference proteome</keyword>
<dbReference type="CDD" id="cd00684">
    <property type="entry name" value="Terpene_cyclase_plant_C1"/>
    <property type="match status" value="1"/>
</dbReference>
<dbReference type="STRING" id="4558.C5YN30"/>
<dbReference type="InterPro" id="IPR001906">
    <property type="entry name" value="Terpene_synth_N"/>
</dbReference>
<dbReference type="KEGG" id="sbi:8076547"/>
<comment type="cofactor">
    <cofactor evidence="2">
        <name>Mg(2+)</name>
        <dbReference type="ChEBI" id="CHEBI:18420"/>
    </cofactor>
</comment>
<dbReference type="InterPro" id="IPR034741">
    <property type="entry name" value="Terpene_cyclase-like_1_C"/>
</dbReference>
<evidence type="ECO:0008006" key="8">
    <source>
        <dbReference type="Google" id="ProtNLM"/>
    </source>
</evidence>
<dbReference type="InterPro" id="IPR008930">
    <property type="entry name" value="Terpenoid_cyclase/PrenylTrfase"/>
</dbReference>
<dbReference type="Gramene" id="EES14523">
    <property type="protein sequence ID" value="EES14523"/>
    <property type="gene ID" value="SORBI_3007G035800"/>
</dbReference>
<dbReference type="PANTHER" id="PTHR31225:SF220">
    <property type="entry name" value="TERPENE SYNTHASE"/>
    <property type="match status" value="1"/>
</dbReference>
<dbReference type="Pfam" id="PF01397">
    <property type="entry name" value="Terpene_synth"/>
    <property type="match status" value="1"/>
</dbReference>
<feature type="domain" description="Terpene synthase N-terminal" evidence="4">
    <location>
        <begin position="84"/>
        <end position="269"/>
    </location>
</feature>
<dbReference type="HOGENOM" id="CLU_003125_7_2_1"/>
<dbReference type="GO" id="GO:0046246">
    <property type="term" value="P:terpene biosynthetic process"/>
    <property type="evidence" value="ECO:0000318"/>
    <property type="project" value="GO_Central"/>
</dbReference>
<dbReference type="InterPro" id="IPR044814">
    <property type="entry name" value="Terpene_cyclase_plant_C1"/>
</dbReference>
<protein>
    <recommendedName>
        <fullName evidence="8">Terpene synthase</fullName>
    </recommendedName>
</protein>
<dbReference type="Pfam" id="PF03936">
    <property type="entry name" value="Terpene_synth_C"/>
    <property type="match status" value="1"/>
</dbReference>
<sequence>MRQSSMFHGGIFGACACVYIKGREGIDLPHNPATRTPKPREGPPAVSMASTLTTICSPGGGVTSSSSAAAAEQDCRRQYAPSVWGDFFIAHQLCTPEELLSTQQKASAKKEEVRRILLAADAAAVTSGDDDLVARKLELVDALQRLGVDYHYKEEIDALLRAVHEDHHDHGASASSHDLYVTSLRFYLLRKHGYTVSSDVFAKFRDEQGNISSDDDMTTLMMLYDAAHMRTRGEDILDNIIVFNKSRLETVVKSENLEPDLAEEVTITLETTRFRRAERVEARRFISVYEKKATRDDTILEFAKLDYNIVQAVYCDELKQLSMWWKDLRSQVDMTFSRDRLVEMYFWMTVIVYEPDYSYSRIMLTKLVLYIALLDDIYDNYSTTDESNIFTTAFKRWDDKAVEEQIPQHLRNFYKSVIRTADEIVAELKVQNNKNSEVVREVMFHVAESYHAEVKWRDEQYVPADVDEHLQISLGSIMAMQVVVLTFVSMGDVTTREIIDWAFTYPRMIRAVTAMARILNDIMSYEREQASDHMASTVQTCMKQYGVTVEEAIEKLKFICEEAWMDIVQGCLDQKYPMAILHKVVSVGRSLDFIYKREDSYTLPSNLKDTITSLYTKLVV</sequence>
<dbReference type="SUPFAM" id="SSF48576">
    <property type="entry name" value="Terpenoid synthases"/>
    <property type="match status" value="1"/>
</dbReference>
<dbReference type="EMBL" id="CM000766">
    <property type="protein sequence ID" value="EES14523.2"/>
    <property type="molecule type" value="Genomic_DNA"/>
</dbReference>
<dbReference type="SFLD" id="SFLDS00005">
    <property type="entry name" value="Isoprenoid_Synthase_Type_I"/>
    <property type="match status" value="1"/>
</dbReference>